<comment type="catalytic activity">
    <reaction evidence="5">
        <text>an L-alpha-D-Hep-(1-&gt;5)-[alpha-Kdo-(2-&gt;4)]-alpha-Kdo-(2-&gt;6)-lipid A + ADP-L-glycero-beta-D-manno-heptose = an L-alpha-D-Hep-(1-&gt;3)-L-alpha-D-Hep-(1-&gt;5)-[alpha-Kdo-(2-&gt;4)]-alpha-Kdo-(2-&gt;6)-lipid A + ADP + H(+)</text>
        <dbReference type="Rhea" id="RHEA:74071"/>
        <dbReference type="ChEBI" id="CHEBI:15378"/>
        <dbReference type="ChEBI" id="CHEBI:61506"/>
        <dbReference type="ChEBI" id="CHEBI:193068"/>
        <dbReference type="ChEBI" id="CHEBI:193069"/>
        <dbReference type="ChEBI" id="CHEBI:456216"/>
        <dbReference type="EC" id="2.4.99.24"/>
    </reaction>
</comment>
<dbReference type="AlphaFoldDB" id="I1XLI6"/>
<dbReference type="Proteomes" id="UP000009144">
    <property type="component" value="Chromosome"/>
</dbReference>
<dbReference type="HOGENOM" id="CLU_038371_7_0_6"/>
<dbReference type="FunFam" id="3.40.50.2000:FF:000023">
    <property type="entry name" value="ADP-heptose--LPS heptosyltransferase II"/>
    <property type="match status" value="1"/>
</dbReference>
<dbReference type="EC" id="2.4.99.24" evidence="4"/>
<proteinExistence type="inferred from homology"/>
<organism evidence="6 7">
    <name type="scientific">Methylophaga nitratireducenticrescens</name>
    <dbReference type="NCBI Taxonomy" id="754476"/>
    <lineage>
        <taxon>Bacteria</taxon>
        <taxon>Pseudomonadati</taxon>
        <taxon>Pseudomonadota</taxon>
        <taxon>Gammaproteobacteria</taxon>
        <taxon>Thiotrichales</taxon>
        <taxon>Piscirickettsiaceae</taxon>
        <taxon>Methylophaga</taxon>
    </lineage>
</organism>
<evidence type="ECO:0000256" key="5">
    <source>
        <dbReference type="ARBA" id="ARBA00047503"/>
    </source>
</evidence>
<dbReference type="PATRIC" id="fig|754476.3.peg.2417"/>
<dbReference type="Gene3D" id="3.40.50.2000">
    <property type="entry name" value="Glycogen Phosphorylase B"/>
    <property type="match status" value="2"/>
</dbReference>
<keyword evidence="7" id="KW-1185">Reference proteome</keyword>
<protein>
    <recommendedName>
        <fullName evidence="4">lipopolysaccharide heptosyltransferase II</fullName>
        <ecNumber evidence="4">2.4.99.24</ecNumber>
    </recommendedName>
</protein>
<dbReference type="eggNOG" id="COG0859">
    <property type="taxonomic scope" value="Bacteria"/>
</dbReference>
<name>I1XLI6_METNJ</name>
<comment type="similarity">
    <text evidence="3">Belongs to the glycosyltransferase 9 family.</text>
</comment>
<evidence type="ECO:0000256" key="2">
    <source>
        <dbReference type="ARBA" id="ARBA00022679"/>
    </source>
</evidence>
<evidence type="ECO:0000313" key="6">
    <source>
        <dbReference type="EMBL" id="AFI85255.1"/>
    </source>
</evidence>
<dbReference type="InterPro" id="IPR002201">
    <property type="entry name" value="Glyco_trans_9"/>
</dbReference>
<dbReference type="STRING" id="754476.Q7A_2455"/>
<dbReference type="RefSeq" id="WP_014707620.1">
    <property type="nucleotide sequence ID" value="NC_017857.3"/>
</dbReference>
<keyword evidence="1" id="KW-0328">Glycosyltransferase</keyword>
<dbReference type="OrthoDB" id="9797795at2"/>
<dbReference type="SUPFAM" id="SSF53756">
    <property type="entry name" value="UDP-Glycosyltransferase/glycogen phosphorylase"/>
    <property type="match status" value="1"/>
</dbReference>
<accession>I1XLI6</accession>
<evidence type="ECO:0000256" key="3">
    <source>
        <dbReference type="ARBA" id="ARBA00043995"/>
    </source>
</evidence>
<evidence type="ECO:0000313" key="7">
    <source>
        <dbReference type="Proteomes" id="UP000009144"/>
    </source>
</evidence>
<dbReference type="Pfam" id="PF01075">
    <property type="entry name" value="Glyco_transf_9"/>
    <property type="match status" value="1"/>
</dbReference>
<dbReference type="EMBL" id="CP003390">
    <property type="protein sequence ID" value="AFI85255.1"/>
    <property type="molecule type" value="Genomic_DNA"/>
</dbReference>
<dbReference type="InterPro" id="IPR051199">
    <property type="entry name" value="LPS_LOS_Heptosyltrfase"/>
</dbReference>
<reference evidence="6 7" key="2">
    <citation type="journal article" date="2013" name="Int. J. Syst. Evol. Microbiol.">
        <title>Methylophaga nitratireducenticrescens sp. nov. and Methylophaga frappieri sp. nov., isolated from the biofilm of the methanol-fed denitrification system treating the seawater at the Montreal Biodome.</title>
        <authorList>
            <person name="Villeneuve C."/>
            <person name="Martineau C."/>
            <person name="Mauffrey F."/>
            <person name="Villemur R."/>
        </authorList>
    </citation>
    <scope>NUCLEOTIDE SEQUENCE [LARGE SCALE GENOMIC DNA]</scope>
    <source>
        <strain evidence="6 7">JAM1</strain>
    </source>
</reference>
<dbReference type="InterPro" id="IPR011910">
    <property type="entry name" value="RfaF"/>
</dbReference>
<evidence type="ECO:0000256" key="1">
    <source>
        <dbReference type="ARBA" id="ARBA00022676"/>
    </source>
</evidence>
<dbReference type="PANTHER" id="PTHR30160:SF7">
    <property type="entry name" value="ADP-HEPTOSE--LPS HEPTOSYLTRANSFERASE 2"/>
    <property type="match status" value="1"/>
</dbReference>
<dbReference type="PANTHER" id="PTHR30160">
    <property type="entry name" value="TETRAACYLDISACCHARIDE 4'-KINASE-RELATED"/>
    <property type="match status" value="1"/>
</dbReference>
<dbReference type="CDD" id="cd03789">
    <property type="entry name" value="GT9_LPS_heptosyltransferase"/>
    <property type="match status" value="1"/>
</dbReference>
<dbReference type="KEGG" id="mej:Q7A_2455"/>
<evidence type="ECO:0000256" key="4">
    <source>
        <dbReference type="ARBA" id="ARBA00044042"/>
    </source>
</evidence>
<sequence>MTGTKHDILIIGPSWVGDMVMAQSLFAALKQRYPDGNIDVLAPEWTRALLARMPEVREAISMPVTHGVFGWKQRRQIGLSLRLKNYDQSIVLPNSWKSALIPWFANIPQRTGWLGEMRYGLLNDPRKLNKQTLPLMVQRFVSLAHPASQSDIAPEYLPPKMIAEPVSSELNPLKAPEQKRLVLCPGAEFGPAKQWPTTHYAALGELLSQQGWQVLIMGSKADVAVGEQIVAGITDKHNVINLCGKTQLGEAIDLIATADQVVSNDSGLMHIAAALNKPLVAIYGPTSPAFTPPLSDNAQLVQIPIECSPCFQRTCPLGHHKCMQDIPSAKIAELFLPKSGFSP</sequence>
<gene>
    <name evidence="6" type="ordered locus">Q7A_2455</name>
</gene>
<reference evidence="6 7" key="1">
    <citation type="journal article" date="2012" name="J. Bacteriol.">
        <title>Complete genome sequences of Methylophaga sp. strain JAM1 and Methylophaga sp. strain JAM7.</title>
        <authorList>
            <person name="Villeneuve C."/>
            <person name="Martineau C."/>
            <person name="Mauffrey F."/>
            <person name="Villemur R."/>
        </authorList>
    </citation>
    <scope>NUCLEOTIDE SEQUENCE [LARGE SCALE GENOMIC DNA]</scope>
    <source>
        <strain evidence="6 7">JAM1</strain>
    </source>
</reference>
<dbReference type="GO" id="GO:0008713">
    <property type="term" value="F:ADP-heptose-lipopolysaccharide heptosyltransferase activity"/>
    <property type="evidence" value="ECO:0007669"/>
    <property type="project" value="UniProtKB-EC"/>
</dbReference>
<dbReference type="NCBIfam" id="TIGR02195">
    <property type="entry name" value="heptsyl_trn_II"/>
    <property type="match status" value="1"/>
</dbReference>
<dbReference type="GO" id="GO:0009244">
    <property type="term" value="P:lipopolysaccharide core region biosynthetic process"/>
    <property type="evidence" value="ECO:0007669"/>
    <property type="project" value="TreeGrafter"/>
</dbReference>
<keyword evidence="2" id="KW-0808">Transferase</keyword>
<dbReference type="GO" id="GO:0005829">
    <property type="term" value="C:cytosol"/>
    <property type="evidence" value="ECO:0007669"/>
    <property type="project" value="TreeGrafter"/>
</dbReference>